<evidence type="ECO:0000256" key="3">
    <source>
        <dbReference type="ARBA" id="ARBA00023002"/>
    </source>
</evidence>
<dbReference type="PANTHER" id="PTHR42847">
    <property type="entry name" value="ALKANESULFONATE MONOOXYGENASE"/>
    <property type="match status" value="1"/>
</dbReference>
<keyword evidence="1" id="KW-0285">Flavoprotein</keyword>
<dbReference type="InterPro" id="IPR050172">
    <property type="entry name" value="SsuD_RutA_monooxygenase"/>
</dbReference>
<sequence>MTNVVAEGEAIYGIQLPVQTLTRTLVDPWEDDAGPSELVAVAQAAEAAGLDFIGVCDHVAIPDDDYAAHMGTTWYDPVATLAWLGAMTEKIRLLSVVWVAAYRHPLVTASAFGTLSQLTGDRTILGVGAGHVEGEFAALGIEFSRRGAILDECLDAVRGAFASRHVTHRGDLFDYAEVGIAPGPPSGELPIWIGGSGPAAWRRVGRRGDGYIPMGNPRDQYPEIIDTIHKSATEAGREGAAFDIGIMPPWGYIGDPPEDLPPAWLTGSADRIAESLRADRQVGANVFHLKFRSRTFDEYLDQLAAFGEEVRPLL</sequence>
<dbReference type="GO" id="GO:0046306">
    <property type="term" value="P:alkanesulfonate catabolic process"/>
    <property type="evidence" value="ECO:0007669"/>
    <property type="project" value="TreeGrafter"/>
</dbReference>
<feature type="domain" description="Luciferase-like" evidence="5">
    <location>
        <begin position="24"/>
        <end position="247"/>
    </location>
</feature>
<accession>A0A381ZVN9</accession>
<gene>
    <name evidence="6" type="ORF">METZ01_LOCUS146180</name>
</gene>
<protein>
    <recommendedName>
        <fullName evidence="5">Luciferase-like domain-containing protein</fullName>
    </recommendedName>
</protein>
<evidence type="ECO:0000256" key="1">
    <source>
        <dbReference type="ARBA" id="ARBA00022630"/>
    </source>
</evidence>
<reference evidence="6" key="1">
    <citation type="submission" date="2018-05" db="EMBL/GenBank/DDBJ databases">
        <authorList>
            <person name="Lanie J.A."/>
            <person name="Ng W.-L."/>
            <person name="Kazmierczak K.M."/>
            <person name="Andrzejewski T.M."/>
            <person name="Davidsen T.M."/>
            <person name="Wayne K.J."/>
            <person name="Tettelin H."/>
            <person name="Glass J.I."/>
            <person name="Rusch D."/>
            <person name="Podicherti R."/>
            <person name="Tsui H.-C.T."/>
            <person name="Winkler M.E."/>
        </authorList>
    </citation>
    <scope>NUCLEOTIDE SEQUENCE</scope>
</reference>
<dbReference type="SUPFAM" id="SSF51679">
    <property type="entry name" value="Bacterial luciferase-like"/>
    <property type="match status" value="1"/>
</dbReference>
<dbReference type="InterPro" id="IPR011251">
    <property type="entry name" value="Luciferase-like_dom"/>
</dbReference>
<dbReference type="Pfam" id="PF00296">
    <property type="entry name" value="Bac_luciferase"/>
    <property type="match status" value="1"/>
</dbReference>
<dbReference type="GO" id="GO:0008726">
    <property type="term" value="F:alkanesulfonate monooxygenase activity"/>
    <property type="evidence" value="ECO:0007669"/>
    <property type="project" value="TreeGrafter"/>
</dbReference>
<evidence type="ECO:0000259" key="5">
    <source>
        <dbReference type="Pfam" id="PF00296"/>
    </source>
</evidence>
<name>A0A381ZVN9_9ZZZZ</name>
<dbReference type="AlphaFoldDB" id="A0A381ZVN9"/>
<proteinExistence type="predicted"/>
<evidence type="ECO:0000256" key="4">
    <source>
        <dbReference type="ARBA" id="ARBA00023033"/>
    </source>
</evidence>
<keyword evidence="3" id="KW-0560">Oxidoreductase</keyword>
<dbReference type="InterPro" id="IPR019921">
    <property type="entry name" value="Lucif-like_OxRdtase_Rv2161c"/>
</dbReference>
<dbReference type="InterPro" id="IPR036661">
    <property type="entry name" value="Luciferase-like_sf"/>
</dbReference>
<dbReference type="NCBIfam" id="TIGR03619">
    <property type="entry name" value="F420_Rv2161c"/>
    <property type="match status" value="1"/>
</dbReference>
<dbReference type="EMBL" id="UINC01022852">
    <property type="protein sequence ID" value="SVA93326.1"/>
    <property type="molecule type" value="Genomic_DNA"/>
</dbReference>
<keyword evidence="4" id="KW-0503">Monooxygenase</keyword>
<evidence type="ECO:0000256" key="2">
    <source>
        <dbReference type="ARBA" id="ARBA00022643"/>
    </source>
</evidence>
<organism evidence="6">
    <name type="scientific">marine metagenome</name>
    <dbReference type="NCBI Taxonomy" id="408172"/>
    <lineage>
        <taxon>unclassified sequences</taxon>
        <taxon>metagenomes</taxon>
        <taxon>ecological metagenomes</taxon>
    </lineage>
</organism>
<dbReference type="PANTHER" id="PTHR42847:SF4">
    <property type="entry name" value="ALKANESULFONATE MONOOXYGENASE-RELATED"/>
    <property type="match status" value="1"/>
</dbReference>
<dbReference type="Gene3D" id="3.20.20.30">
    <property type="entry name" value="Luciferase-like domain"/>
    <property type="match status" value="1"/>
</dbReference>
<evidence type="ECO:0000313" key="6">
    <source>
        <dbReference type="EMBL" id="SVA93326.1"/>
    </source>
</evidence>
<keyword evidence="2" id="KW-0288">FMN</keyword>